<feature type="transmembrane region" description="Helical" evidence="1">
    <location>
        <begin position="52"/>
        <end position="72"/>
    </location>
</feature>
<evidence type="ECO:0000313" key="2">
    <source>
        <dbReference type="EMBL" id="RAI26124.1"/>
    </source>
</evidence>
<dbReference type="Proteomes" id="UP000249299">
    <property type="component" value="Unassembled WGS sequence"/>
</dbReference>
<evidence type="ECO:0000313" key="3">
    <source>
        <dbReference type="Proteomes" id="UP000249299"/>
    </source>
</evidence>
<sequence>MIFHPPILAILLASTLSLVTLVWASGFAARLVRKWDVASGHAGQIALEKRTYLVSTALVFVLALEAVSLILFTENAERMSVLFVGAMCAIGTLNVNAYGFPALILKVALFFGAAVWLIVNHADGLGRDYPLTRFKYGLLIALSPLVVAVAAVQFAYFYNLRADVITSCCSRVFVPNAGGLEADLSSLDPAFALGLLFGGLGVIAVLALAALRWRAGRLAYAAVSLVYFAAGISAVISVVSPYIYEQFHHHCPFCILKPEYGYIGYWLYLPLFVGTSAGLGLGALSLKRTPASLQEALPPFRRRLILTSLAGFGLFGAVALTAILRSNLIMFG</sequence>
<feature type="transmembrane region" description="Helical" evidence="1">
    <location>
        <begin position="304"/>
        <end position="324"/>
    </location>
</feature>
<proteinExistence type="predicted"/>
<feature type="transmembrane region" description="Helical" evidence="1">
    <location>
        <begin position="218"/>
        <end position="243"/>
    </location>
</feature>
<feature type="transmembrane region" description="Helical" evidence="1">
    <location>
        <begin position="190"/>
        <end position="211"/>
    </location>
</feature>
<feature type="transmembrane region" description="Helical" evidence="1">
    <location>
        <begin position="103"/>
        <end position="122"/>
    </location>
</feature>
<comment type="caution">
    <text evidence="2">The sequence shown here is derived from an EMBL/GenBank/DDBJ whole genome shotgun (WGS) entry which is preliminary data.</text>
</comment>
<dbReference type="EMBL" id="NPEV01000035">
    <property type="protein sequence ID" value="RAI26124.1"/>
    <property type="molecule type" value="Genomic_DNA"/>
</dbReference>
<gene>
    <name evidence="2" type="ORF">CH339_15240</name>
</gene>
<protein>
    <submittedName>
        <fullName evidence="2">Uncharacterized protein</fullName>
    </submittedName>
</protein>
<reference evidence="2 3" key="1">
    <citation type="submission" date="2017-07" db="EMBL/GenBank/DDBJ databases">
        <title>Draft Genome Sequences of Select Purple Nonsulfur Bacteria.</title>
        <authorList>
            <person name="Lasarre B."/>
            <person name="Mckinlay J.B."/>
        </authorList>
    </citation>
    <scope>NUCLEOTIDE SEQUENCE [LARGE SCALE GENOMIC DNA]</scope>
    <source>
        <strain evidence="2 3">DSM 11290</strain>
    </source>
</reference>
<name>A0A327JL95_9HYPH</name>
<keyword evidence="3" id="KW-1185">Reference proteome</keyword>
<accession>A0A327JL95</accession>
<evidence type="ECO:0000256" key="1">
    <source>
        <dbReference type="SAM" id="Phobius"/>
    </source>
</evidence>
<feature type="transmembrane region" description="Helical" evidence="1">
    <location>
        <begin position="134"/>
        <end position="157"/>
    </location>
</feature>
<organism evidence="2 3">
    <name type="scientific">Rhodobium orientis</name>
    <dbReference type="NCBI Taxonomy" id="34017"/>
    <lineage>
        <taxon>Bacteria</taxon>
        <taxon>Pseudomonadati</taxon>
        <taxon>Pseudomonadota</taxon>
        <taxon>Alphaproteobacteria</taxon>
        <taxon>Hyphomicrobiales</taxon>
        <taxon>Rhodobiaceae</taxon>
        <taxon>Rhodobium</taxon>
    </lineage>
</organism>
<keyword evidence="1" id="KW-1133">Transmembrane helix</keyword>
<dbReference type="RefSeq" id="WP_111435239.1">
    <property type="nucleotide sequence ID" value="NZ_JACIGG010000011.1"/>
</dbReference>
<feature type="transmembrane region" description="Helical" evidence="1">
    <location>
        <begin position="263"/>
        <end position="284"/>
    </location>
</feature>
<keyword evidence="1" id="KW-0472">Membrane</keyword>
<dbReference type="OrthoDB" id="9788139at2"/>
<keyword evidence="1" id="KW-0812">Transmembrane</keyword>
<dbReference type="AlphaFoldDB" id="A0A327JL95"/>